<dbReference type="EMBL" id="KN847531">
    <property type="protein sequence ID" value="KIW08509.1"/>
    <property type="molecule type" value="Genomic_DNA"/>
</dbReference>
<evidence type="ECO:0000256" key="2">
    <source>
        <dbReference type="SAM" id="MobiDB-lite"/>
    </source>
</evidence>
<name>A0A0D2BB81_9PEZI</name>
<evidence type="ECO:0000313" key="3">
    <source>
        <dbReference type="EMBL" id="KIW08509.1"/>
    </source>
</evidence>
<dbReference type="GO" id="GO:0016491">
    <property type="term" value="F:oxidoreductase activity"/>
    <property type="evidence" value="ECO:0007669"/>
    <property type="project" value="UniProtKB-KW"/>
</dbReference>
<dbReference type="RefSeq" id="XP_016218378.1">
    <property type="nucleotide sequence ID" value="XM_016354283.1"/>
</dbReference>
<evidence type="ECO:0008006" key="5">
    <source>
        <dbReference type="Google" id="ProtNLM"/>
    </source>
</evidence>
<dbReference type="PANTHER" id="PTHR47534:SF3">
    <property type="entry name" value="ALCOHOL DEHYDROGENASE-LIKE C-TERMINAL DOMAIN-CONTAINING PROTEIN"/>
    <property type="match status" value="1"/>
</dbReference>
<proteinExistence type="predicted"/>
<evidence type="ECO:0000313" key="4">
    <source>
        <dbReference type="Proteomes" id="UP000053259"/>
    </source>
</evidence>
<sequence length="412" mass="45287">MLLRLSASNECDACSVLGNIVFALVLIREDGGGSFASSSQHNLFAAMPSLRVIQREIAKLPQGPPLVIVISGGTTGIGSYIAKELARLFASKGSKLRVYIVGRNITRAEKVLAEGRYLSPGSEWRFVKATDLALISEVDRCCADIIKQETDAPFHGGPVRLDALYMTHARSPLVNREMTEEGLDSFLSTLYYSRIRMTMNLIPLLSASPLNGHVISVYAGSFEEVKAGDEPPIGCPPDDAYGVSTVRRNTVYMKNFAFEELASRHAGRVSFAHIYPGLVDGPAFTDPGNPLWFRVIWRLLYPLLWLTYMTSAEDCGKVMLYLSTPRFPAKGVKQEGIEPAMGTDGKLGSGSYALGQRADPSKVRSFDKVRPEGVGERIWAHTMETFERIVRKNKPQGSETEIQAGSWETEIS</sequence>
<dbReference type="SUPFAM" id="SSF51735">
    <property type="entry name" value="NAD(P)-binding Rossmann-fold domains"/>
    <property type="match status" value="1"/>
</dbReference>
<dbReference type="HOGENOM" id="CLU_044999_0_0_1"/>
<dbReference type="VEuPathDB" id="FungiDB:PV09_01403"/>
<dbReference type="Gene3D" id="3.40.50.720">
    <property type="entry name" value="NAD(P)-binding Rossmann-like Domain"/>
    <property type="match status" value="1"/>
</dbReference>
<reference evidence="3 4" key="1">
    <citation type="submission" date="2015-01" db="EMBL/GenBank/DDBJ databases">
        <title>The Genome Sequence of Ochroconis gallopava CBS43764.</title>
        <authorList>
            <consortium name="The Broad Institute Genomics Platform"/>
            <person name="Cuomo C."/>
            <person name="de Hoog S."/>
            <person name="Gorbushina A."/>
            <person name="Stielow B."/>
            <person name="Teixiera M."/>
            <person name="Abouelleil A."/>
            <person name="Chapman S.B."/>
            <person name="Priest M."/>
            <person name="Young S.K."/>
            <person name="Wortman J."/>
            <person name="Nusbaum C."/>
            <person name="Birren B."/>
        </authorList>
    </citation>
    <scope>NUCLEOTIDE SEQUENCE [LARGE SCALE GENOMIC DNA]</scope>
    <source>
        <strain evidence="3 4">CBS 43764</strain>
    </source>
</reference>
<gene>
    <name evidence="3" type="ORF">PV09_01403</name>
</gene>
<dbReference type="InParanoid" id="A0A0D2BB81"/>
<keyword evidence="4" id="KW-1185">Reference proteome</keyword>
<dbReference type="Proteomes" id="UP000053259">
    <property type="component" value="Unassembled WGS sequence"/>
</dbReference>
<dbReference type="GeneID" id="27309376"/>
<protein>
    <recommendedName>
        <fullName evidence="5">Ketoreductase (KR) domain-containing protein</fullName>
    </recommendedName>
</protein>
<feature type="region of interest" description="Disordered" evidence="2">
    <location>
        <begin position="391"/>
        <end position="412"/>
    </location>
</feature>
<dbReference type="InterPro" id="IPR036291">
    <property type="entry name" value="NAD(P)-bd_dom_sf"/>
</dbReference>
<keyword evidence="1" id="KW-0560">Oxidoreductase</keyword>
<evidence type="ECO:0000256" key="1">
    <source>
        <dbReference type="ARBA" id="ARBA00023002"/>
    </source>
</evidence>
<dbReference type="InterPro" id="IPR052228">
    <property type="entry name" value="Sec_Metab_Biosynth_Oxidored"/>
</dbReference>
<dbReference type="PANTHER" id="PTHR47534">
    <property type="entry name" value="YALI0E05731P"/>
    <property type="match status" value="1"/>
</dbReference>
<dbReference type="OrthoDB" id="2898509at2759"/>
<dbReference type="AlphaFoldDB" id="A0A0D2BB81"/>
<organism evidence="3 4">
    <name type="scientific">Verruconis gallopava</name>
    <dbReference type="NCBI Taxonomy" id="253628"/>
    <lineage>
        <taxon>Eukaryota</taxon>
        <taxon>Fungi</taxon>
        <taxon>Dikarya</taxon>
        <taxon>Ascomycota</taxon>
        <taxon>Pezizomycotina</taxon>
        <taxon>Dothideomycetes</taxon>
        <taxon>Pleosporomycetidae</taxon>
        <taxon>Venturiales</taxon>
        <taxon>Sympoventuriaceae</taxon>
        <taxon>Verruconis</taxon>
    </lineage>
</organism>
<accession>A0A0D2BB81</accession>
<dbReference type="STRING" id="253628.A0A0D2BB81"/>